<dbReference type="Pfam" id="PF01633">
    <property type="entry name" value="Choline_kinase"/>
    <property type="match status" value="1"/>
</dbReference>
<dbReference type="CDD" id="cd14021">
    <property type="entry name" value="ChoK-like_euk"/>
    <property type="match status" value="1"/>
</dbReference>
<dbReference type="OrthoDB" id="360142at2759"/>
<evidence type="ECO:0000256" key="2">
    <source>
        <dbReference type="ARBA" id="ARBA00038211"/>
    </source>
</evidence>
<keyword evidence="4" id="KW-0808">Transferase</keyword>
<name>J4C892_THEOR</name>
<dbReference type="OMA" id="VEGNTME"/>
<dbReference type="GO" id="GO:0005737">
    <property type="term" value="C:cytoplasm"/>
    <property type="evidence" value="ECO:0007669"/>
    <property type="project" value="TreeGrafter"/>
</dbReference>
<comment type="pathway">
    <text evidence="1">Phospholipid metabolism; phosphatidylethanolamine biosynthesis; phosphatidylethanolamine from ethanolamine: step 1/3.</text>
</comment>
<gene>
    <name evidence="4" type="ORF">TOT_020000640</name>
</gene>
<protein>
    <recommendedName>
        <fullName evidence="3">ethanolamine kinase</fullName>
        <ecNumber evidence="3">2.7.1.82</ecNumber>
    </recommendedName>
</protein>
<evidence type="ECO:0000256" key="3">
    <source>
        <dbReference type="ARBA" id="ARBA00038874"/>
    </source>
</evidence>
<dbReference type="EMBL" id="AP011947">
    <property type="protein sequence ID" value="BAM40383.1"/>
    <property type="molecule type" value="Genomic_DNA"/>
</dbReference>
<evidence type="ECO:0000313" key="4">
    <source>
        <dbReference type="EMBL" id="BAM40383.1"/>
    </source>
</evidence>
<dbReference type="GO" id="GO:0006646">
    <property type="term" value="P:phosphatidylethanolamine biosynthetic process"/>
    <property type="evidence" value="ECO:0007669"/>
    <property type="project" value="TreeGrafter"/>
</dbReference>
<accession>J4C892</accession>
<dbReference type="AlphaFoldDB" id="J4C892"/>
<dbReference type="Proteomes" id="UP000003786">
    <property type="component" value="Chromosome 2"/>
</dbReference>
<dbReference type="GeneID" id="20714770"/>
<reference evidence="4 5" key="1">
    <citation type="journal article" date="2012" name="MBio">
        <title>Comparative genome analysis of three eukaryotic parasites with differing abilities to transform leukocytes reveals key mediators of Theileria-induced leukocyte transformation.</title>
        <authorList>
            <person name="Hayashida K."/>
            <person name="Hara Y."/>
            <person name="Abe T."/>
            <person name="Yamasaki C."/>
            <person name="Toyoda A."/>
            <person name="Kosuge T."/>
            <person name="Suzuki Y."/>
            <person name="Sato Y."/>
            <person name="Kawashima S."/>
            <person name="Katayama T."/>
            <person name="Wakaguri H."/>
            <person name="Inoue N."/>
            <person name="Homma K."/>
            <person name="Tada-Umezaki M."/>
            <person name="Yagi Y."/>
            <person name="Fujii Y."/>
            <person name="Habara T."/>
            <person name="Kanehisa M."/>
            <person name="Watanabe H."/>
            <person name="Ito K."/>
            <person name="Gojobori T."/>
            <person name="Sugawara H."/>
            <person name="Imanishi T."/>
            <person name="Weir W."/>
            <person name="Gardner M."/>
            <person name="Pain A."/>
            <person name="Shiels B."/>
            <person name="Hattori M."/>
            <person name="Nene V."/>
            <person name="Sugimoto C."/>
        </authorList>
    </citation>
    <scope>NUCLEOTIDE SEQUENCE [LARGE SCALE GENOMIC DNA]</scope>
    <source>
        <strain evidence="4 5">Shintoku</strain>
    </source>
</reference>
<dbReference type="Gene3D" id="3.90.1200.10">
    <property type="match status" value="1"/>
</dbReference>
<dbReference type="RefSeq" id="XP_009690684.1">
    <property type="nucleotide sequence ID" value="XM_009692389.1"/>
</dbReference>
<organism evidence="4 5">
    <name type="scientific">Theileria orientalis strain Shintoku</name>
    <dbReference type="NCBI Taxonomy" id="869250"/>
    <lineage>
        <taxon>Eukaryota</taxon>
        <taxon>Sar</taxon>
        <taxon>Alveolata</taxon>
        <taxon>Apicomplexa</taxon>
        <taxon>Aconoidasida</taxon>
        <taxon>Piroplasmida</taxon>
        <taxon>Theileriidae</taxon>
        <taxon>Theileria</taxon>
    </lineage>
</organism>
<dbReference type="eggNOG" id="KOG2686">
    <property type="taxonomic scope" value="Eukaryota"/>
</dbReference>
<dbReference type="PANTHER" id="PTHR22603">
    <property type="entry name" value="CHOLINE/ETHANOALAMINE KINASE"/>
    <property type="match status" value="1"/>
</dbReference>
<dbReference type="Gene3D" id="3.30.200.20">
    <property type="entry name" value="Phosphorylase Kinase, domain 1"/>
    <property type="match status" value="1"/>
</dbReference>
<sequence length="391" mass="45709">MFDVNEVDNCSSSNRVPVKYTKYSHNHIENKLYCLNDHDSKLIKDICIKNIPFWNNLDYKGIKIEIAPNSVSNLVFFVNLICENNEIYPNRTVILKKRTSYSNVIYDRELQLNVAELLGENNLGPRVICRCSDYTIQEFVEGTTLKNSSFQNLSVITSLASTLAKFHRKGTEISLPEWDRTPFVLRHINKWTEPVERIIKKHNLDFDFNELQSSFELYKTLLNNHIKTSNSVANSVLFCHNDLYSENIINFQQGIFLIDFDFSGFNYVGWDISTFFCKMGFLYDVTTFPYFVYDKTLEPSDEFKSIFVSIYLSELLNKNVLPSENVVKEFLDSLDVHRLGVQLYWTYWGIIMSDRPSNELAIKSNFSSQSKVHLEVFNAYYNKIQRKQTKL</sequence>
<dbReference type="SUPFAM" id="SSF56112">
    <property type="entry name" value="Protein kinase-like (PK-like)"/>
    <property type="match status" value="1"/>
</dbReference>
<keyword evidence="4" id="KW-0418">Kinase</keyword>
<evidence type="ECO:0000256" key="1">
    <source>
        <dbReference type="ARBA" id="ARBA00037883"/>
    </source>
</evidence>
<dbReference type="EC" id="2.7.1.82" evidence="3"/>
<evidence type="ECO:0000313" key="5">
    <source>
        <dbReference type="Proteomes" id="UP000003786"/>
    </source>
</evidence>
<dbReference type="InterPro" id="IPR011009">
    <property type="entry name" value="Kinase-like_dom_sf"/>
</dbReference>
<dbReference type="GO" id="GO:0004305">
    <property type="term" value="F:ethanolamine kinase activity"/>
    <property type="evidence" value="ECO:0007669"/>
    <property type="project" value="UniProtKB-EC"/>
</dbReference>
<comment type="similarity">
    <text evidence="2">Belongs to the choline/ethanolamine kinase family.</text>
</comment>
<proteinExistence type="inferred from homology"/>
<keyword evidence="5" id="KW-1185">Reference proteome</keyword>
<dbReference type="KEGG" id="tot:TOT_020000640"/>
<dbReference type="PANTHER" id="PTHR22603:SF66">
    <property type="entry name" value="ETHANOLAMINE KINASE"/>
    <property type="match status" value="1"/>
</dbReference>
<dbReference type="VEuPathDB" id="PiroplasmaDB:TOT_020000640"/>
<dbReference type="STRING" id="869250.J4C892"/>